<name>A0AAU8I1E2_9XANT</name>
<accession>A0AAU8I1E2</accession>
<reference evidence="13 15" key="1">
    <citation type="journal article" date="2022" name="Curr. Microbiol.">
        <title>Xanthomonas indica sp. nov., a Novel Member of Non-Pathogenic Xanthomonas Community from Healthy Rice Seeds.</title>
        <authorList>
            <person name="Rana R."/>
            <person name="Madhavan V.N."/>
            <person name="Saroha T."/>
            <person name="Bansal K."/>
            <person name="Kaur A."/>
            <person name="Sonti R.V."/>
            <person name="Patel H.K."/>
            <person name="Patil P.B."/>
        </authorList>
    </citation>
    <scope>NUCLEOTIDE SEQUENCE [LARGE SCALE GENOMIC DNA]</scope>
    <source>
        <strain evidence="13 15">PPL560</strain>
    </source>
</reference>
<evidence type="ECO:0000256" key="9">
    <source>
        <dbReference type="ARBA" id="ARBA00022748"/>
    </source>
</evidence>
<dbReference type="NCBIfam" id="TIGR03141">
    <property type="entry name" value="cytochro_ccmD"/>
    <property type="match status" value="1"/>
</dbReference>
<evidence type="ECO:0000256" key="5">
    <source>
        <dbReference type="ARBA" id="ARBA00022448"/>
    </source>
</evidence>
<dbReference type="InterPro" id="IPR007078">
    <property type="entry name" value="Haem_export_protD_CcmD"/>
</dbReference>
<comment type="function">
    <text evidence="1 12">Required for the export of heme to the periplasm for the biogenesis of c-type cytochromes.</text>
</comment>
<evidence type="ECO:0000256" key="4">
    <source>
        <dbReference type="ARBA" id="ARBA00016461"/>
    </source>
</evidence>
<evidence type="ECO:0000256" key="3">
    <source>
        <dbReference type="ARBA" id="ARBA00008741"/>
    </source>
</evidence>
<dbReference type="EMBL" id="CP131914">
    <property type="protein sequence ID" value="XCI79245.1"/>
    <property type="molecule type" value="Genomic_DNA"/>
</dbReference>
<dbReference type="InterPro" id="IPR052075">
    <property type="entry name" value="Heme_exporter_D"/>
</dbReference>
<gene>
    <name evidence="14" type="primary">ccmD</name>
    <name evidence="13" type="ORF">L3V74_04260</name>
    <name evidence="14" type="ORF">Q7W82_13225</name>
</gene>
<proteinExistence type="inferred from homology"/>
<evidence type="ECO:0000256" key="6">
    <source>
        <dbReference type="ARBA" id="ARBA00022475"/>
    </source>
</evidence>
<keyword evidence="6 12" id="KW-1003">Cell membrane</keyword>
<evidence type="ECO:0000313" key="15">
    <source>
        <dbReference type="Proteomes" id="UP001430647"/>
    </source>
</evidence>
<protein>
    <recommendedName>
        <fullName evidence="4 12">Heme exporter protein D</fullName>
    </recommendedName>
</protein>
<dbReference type="AlphaFoldDB" id="A0AAU8I1E2"/>
<keyword evidence="10 12" id="KW-1133">Transmembrane helix</keyword>
<dbReference type="PANTHER" id="PTHR37531">
    <property type="entry name" value="HEME EXPORTER PROTEIN D"/>
    <property type="match status" value="1"/>
</dbReference>
<sequence length="70" mass="7697">MSGFWAMGGYAVYVWSAYALVFVVLLLDSLLPRRRQRRLLAGIRAQAAREQARRARGNAVVPGVGDASHP</sequence>
<dbReference type="GO" id="GO:0015886">
    <property type="term" value="P:heme transport"/>
    <property type="evidence" value="ECO:0007669"/>
    <property type="project" value="InterPro"/>
</dbReference>
<evidence type="ECO:0000256" key="7">
    <source>
        <dbReference type="ARBA" id="ARBA00022519"/>
    </source>
</evidence>
<dbReference type="EMBL" id="JAKJPQ010000003">
    <property type="protein sequence ID" value="MCI2260748.1"/>
    <property type="molecule type" value="Genomic_DNA"/>
</dbReference>
<dbReference type="Pfam" id="PF04995">
    <property type="entry name" value="CcmD"/>
    <property type="match status" value="1"/>
</dbReference>
<organism evidence="14">
    <name type="scientific">Xanthomonas indica</name>
    <dbReference type="NCBI Taxonomy" id="2912242"/>
    <lineage>
        <taxon>Bacteria</taxon>
        <taxon>Pseudomonadati</taxon>
        <taxon>Pseudomonadota</taxon>
        <taxon>Gammaproteobacteria</taxon>
        <taxon>Lysobacterales</taxon>
        <taxon>Lysobacteraceae</taxon>
        <taxon>Xanthomonas</taxon>
    </lineage>
</organism>
<dbReference type="GO" id="GO:0005886">
    <property type="term" value="C:plasma membrane"/>
    <property type="evidence" value="ECO:0007669"/>
    <property type="project" value="UniProtKB-SubCell"/>
</dbReference>
<comment type="similarity">
    <text evidence="3 12">Belongs to the CcmD/CycX/HelD family.</text>
</comment>
<dbReference type="KEGG" id="xin:Q7W82_13225"/>
<reference evidence="14" key="3">
    <citation type="submission" date="2023-08" db="EMBL/GenBank/DDBJ databases">
        <title>Complete genome sequence of Xanthomonas indica.</title>
        <authorList>
            <person name="Patil P.B."/>
            <person name="Rana R."/>
        </authorList>
    </citation>
    <scope>NUCLEOTIDE SEQUENCE</scope>
    <source>
        <strain evidence="14">PPL560</strain>
    </source>
</reference>
<keyword evidence="11 12" id="KW-0472">Membrane</keyword>
<keyword evidence="8 12" id="KW-0812">Transmembrane</keyword>
<evidence type="ECO:0000313" key="13">
    <source>
        <dbReference type="EMBL" id="MCI2260748.1"/>
    </source>
</evidence>
<keyword evidence="7 12" id="KW-0997">Cell inner membrane</keyword>
<evidence type="ECO:0000256" key="2">
    <source>
        <dbReference type="ARBA" id="ARBA00004377"/>
    </source>
</evidence>
<dbReference type="PANTHER" id="PTHR37531:SF1">
    <property type="entry name" value="HEME EXPORTER PROTEIN D"/>
    <property type="match status" value="1"/>
</dbReference>
<keyword evidence="5 12" id="KW-0813">Transport</keyword>
<evidence type="ECO:0000256" key="8">
    <source>
        <dbReference type="ARBA" id="ARBA00022692"/>
    </source>
</evidence>
<dbReference type="GO" id="GO:0017004">
    <property type="term" value="P:cytochrome complex assembly"/>
    <property type="evidence" value="ECO:0007669"/>
    <property type="project" value="UniProtKB-KW"/>
</dbReference>
<evidence type="ECO:0000256" key="12">
    <source>
        <dbReference type="RuleBase" id="RU363101"/>
    </source>
</evidence>
<dbReference type="RefSeq" id="WP_242158713.1">
    <property type="nucleotide sequence ID" value="NZ_CP131914.1"/>
</dbReference>
<evidence type="ECO:0000256" key="10">
    <source>
        <dbReference type="ARBA" id="ARBA00022989"/>
    </source>
</evidence>
<evidence type="ECO:0000313" key="14">
    <source>
        <dbReference type="EMBL" id="XCI79245.1"/>
    </source>
</evidence>
<evidence type="ECO:0000256" key="11">
    <source>
        <dbReference type="ARBA" id="ARBA00023136"/>
    </source>
</evidence>
<keyword evidence="15" id="KW-1185">Reference proteome</keyword>
<dbReference type="Proteomes" id="UP001430647">
    <property type="component" value="Unassembled WGS sequence"/>
</dbReference>
<dbReference type="GO" id="GO:1903607">
    <property type="term" value="P:cytochrome c biosynthetic process"/>
    <property type="evidence" value="ECO:0007669"/>
    <property type="project" value="TreeGrafter"/>
</dbReference>
<comment type="subcellular location">
    <subcellularLocation>
        <location evidence="2 12">Cell inner membrane</location>
        <topology evidence="2 12">Single-pass membrane protein</topology>
    </subcellularLocation>
</comment>
<keyword evidence="9 12" id="KW-0201">Cytochrome c-type biogenesis</keyword>
<evidence type="ECO:0000256" key="1">
    <source>
        <dbReference type="ARBA" id="ARBA00002442"/>
    </source>
</evidence>
<feature type="transmembrane region" description="Helical" evidence="12">
    <location>
        <begin position="12"/>
        <end position="31"/>
    </location>
</feature>
<reference evidence="13" key="2">
    <citation type="submission" date="2022-01" db="EMBL/GenBank/DDBJ databases">
        <authorList>
            <person name="Rana R."/>
            <person name="Patil P.B."/>
        </authorList>
    </citation>
    <scope>NUCLEOTIDE SEQUENCE</scope>
    <source>
        <strain evidence="13">PPL560</strain>
    </source>
</reference>